<keyword evidence="1" id="KW-1071">Ligand-gated ion channel</keyword>
<feature type="region of interest" description="Disordered" evidence="2">
    <location>
        <begin position="568"/>
        <end position="605"/>
    </location>
</feature>
<evidence type="ECO:0000256" key="1">
    <source>
        <dbReference type="ARBA" id="ARBA00023286"/>
    </source>
</evidence>
<dbReference type="Pfam" id="PF00027">
    <property type="entry name" value="cNMP_binding"/>
    <property type="match status" value="1"/>
</dbReference>
<dbReference type="InterPro" id="IPR000595">
    <property type="entry name" value="cNMP-bd_dom"/>
</dbReference>
<name>A0A1Y2I1R2_9FUNG</name>
<dbReference type="CDD" id="cd00038">
    <property type="entry name" value="CAP_ED"/>
    <property type="match status" value="1"/>
</dbReference>
<dbReference type="Gene3D" id="2.60.120.10">
    <property type="entry name" value="Jelly Rolls"/>
    <property type="match status" value="1"/>
</dbReference>
<dbReference type="GO" id="GO:0044877">
    <property type="term" value="F:protein-containing complex binding"/>
    <property type="evidence" value="ECO:0007669"/>
    <property type="project" value="TreeGrafter"/>
</dbReference>
<dbReference type="SUPFAM" id="SSF51206">
    <property type="entry name" value="cAMP-binding domain-like"/>
    <property type="match status" value="1"/>
</dbReference>
<dbReference type="AlphaFoldDB" id="A0A1Y2I1R2"/>
<protein>
    <recommendedName>
        <fullName evidence="3">Cyclic nucleotide-binding domain-containing protein</fullName>
    </recommendedName>
</protein>
<comment type="caution">
    <text evidence="4">The sequence shown here is derived from an EMBL/GenBank/DDBJ whole genome shotgun (WGS) entry which is preliminary data.</text>
</comment>
<dbReference type="GO" id="GO:0005249">
    <property type="term" value="F:voltage-gated potassium channel activity"/>
    <property type="evidence" value="ECO:0007669"/>
    <property type="project" value="TreeGrafter"/>
</dbReference>
<evidence type="ECO:0000313" key="4">
    <source>
        <dbReference type="EMBL" id="ORZ40800.1"/>
    </source>
</evidence>
<evidence type="ECO:0000259" key="3">
    <source>
        <dbReference type="PROSITE" id="PS50042"/>
    </source>
</evidence>
<feature type="domain" description="Cyclic nucleotide-binding" evidence="3">
    <location>
        <begin position="177"/>
        <end position="297"/>
    </location>
</feature>
<feature type="region of interest" description="Disordered" evidence="2">
    <location>
        <begin position="630"/>
        <end position="672"/>
    </location>
</feature>
<dbReference type="Proteomes" id="UP000193411">
    <property type="component" value="Unassembled WGS sequence"/>
</dbReference>
<dbReference type="InterPro" id="IPR050866">
    <property type="entry name" value="CNG_cation_channel"/>
</dbReference>
<dbReference type="OrthoDB" id="421226at2759"/>
<evidence type="ECO:0000313" key="5">
    <source>
        <dbReference type="Proteomes" id="UP000193411"/>
    </source>
</evidence>
<dbReference type="InterPro" id="IPR014710">
    <property type="entry name" value="RmlC-like_jellyroll"/>
</dbReference>
<accession>A0A1Y2I1R2</accession>
<dbReference type="EMBL" id="MCFL01000002">
    <property type="protein sequence ID" value="ORZ40800.1"/>
    <property type="molecule type" value="Genomic_DNA"/>
</dbReference>
<dbReference type="STRING" id="765915.A0A1Y2I1R2"/>
<proteinExistence type="predicted"/>
<dbReference type="SMART" id="SM00100">
    <property type="entry name" value="cNMP"/>
    <property type="match status" value="1"/>
</dbReference>
<dbReference type="Gene3D" id="1.10.287.630">
    <property type="entry name" value="Helix hairpin bin"/>
    <property type="match status" value="1"/>
</dbReference>
<sequence>MACAWWVVGQLHSLLGDTAPSWATLAKVNHTSSLSGRHGVDWTHCYGKALYWVINIAIIPEFFHVSVKSFHERWVAKALYALAQAYSVWFATSLTSALTNSRACRAAFQRRTKVITDFIQDSNLSQPLRQRVAKYLDHVWSRTNGIDPYTLLQDLPSTLRGELAFTAYGNLLKNVPLFAKADDAFIRAVCMALQPVLFLEGDYIINKDDLGAEMYLVHRGHVQIIAVDKQGKESVISVLRENAYFGEISLYLSRPRTVSVRAATAVDILVLTKQALDPLLKLYPDVRESIIQYAQERLKQDAERGHGGSTVYHQQLIPPVTLEPASVVTKSVSTRFNRHTSKALDAAIAARGQQLATIQANARLSRPIDSQKIAVPTSSVGNRRSAQDVPHQPTSKLSTGRSPTVSAAEIRASLHTSAQAFRTSGTVHRPGPLSQCCVRASRSNKDESSTLGSSQDMLSRSCTWQSESTSGYLSVGAFPLSLMRALGLQPAHGDLALLCESHTSSDTGCIASSTSSATSSRDRAAITSNRSAIRMFPSCRSVAVEEQQAHVAPQQQYFLSTSRSSQSSYRIVKRSHQPKRRASSQSTQNIPSLHEAKSRSFSRRLSNHDPAAVVATIDLATASLSKESIRSARAGRQGKGIRQARPGSTVSESLPSDFESLDSTMTEQEQDGTSRRVSLDFLFLDVFSTRTTKLDMDQGAS</sequence>
<gene>
    <name evidence="4" type="ORF">BCR44DRAFT_64382</name>
</gene>
<keyword evidence="1" id="KW-0406">Ion transport</keyword>
<feature type="compositionally biased region" description="Polar residues" evidence="2">
    <location>
        <begin position="392"/>
        <end position="403"/>
    </location>
</feature>
<dbReference type="PROSITE" id="PS50042">
    <property type="entry name" value="CNMP_BINDING_3"/>
    <property type="match status" value="1"/>
</dbReference>
<organism evidence="4 5">
    <name type="scientific">Catenaria anguillulae PL171</name>
    <dbReference type="NCBI Taxonomy" id="765915"/>
    <lineage>
        <taxon>Eukaryota</taxon>
        <taxon>Fungi</taxon>
        <taxon>Fungi incertae sedis</taxon>
        <taxon>Blastocladiomycota</taxon>
        <taxon>Blastocladiomycetes</taxon>
        <taxon>Blastocladiales</taxon>
        <taxon>Catenariaceae</taxon>
        <taxon>Catenaria</taxon>
    </lineage>
</organism>
<keyword evidence="1" id="KW-0813">Transport</keyword>
<dbReference type="PANTHER" id="PTHR45638">
    <property type="entry name" value="CYCLIC NUCLEOTIDE-GATED CATION CHANNEL SUBUNIT A"/>
    <property type="match status" value="1"/>
</dbReference>
<keyword evidence="5" id="KW-1185">Reference proteome</keyword>
<dbReference type="InterPro" id="IPR018490">
    <property type="entry name" value="cNMP-bd_dom_sf"/>
</dbReference>
<reference evidence="4 5" key="1">
    <citation type="submission" date="2016-07" db="EMBL/GenBank/DDBJ databases">
        <title>Pervasive Adenine N6-methylation of Active Genes in Fungi.</title>
        <authorList>
            <consortium name="DOE Joint Genome Institute"/>
            <person name="Mondo S.J."/>
            <person name="Dannebaum R.O."/>
            <person name="Kuo R.C."/>
            <person name="Labutti K."/>
            <person name="Haridas S."/>
            <person name="Kuo A."/>
            <person name="Salamov A."/>
            <person name="Ahrendt S.R."/>
            <person name="Lipzen A."/>
            <person name="Sullivan W."/>
            <person name="Andreopoulos W.B."/>
            <person name="Clum A."/>
            <person name="Lindquist E."/>
            <person name="Daum C."/>
            <person name="Ramamoorthy G.K."/>
            <person name="Gryganskyi A."/>
            <person name="Culley D."/>
            <person name="Magnuson J.K."/>
            <person name="James T.Y."/>
            <person name="O'Malley M.A."/>
            <person name="Stajich J.E."/>
            <person name="Spatafora J.W."/>
            <person name="Visel A."/>
            <person name="Grigoriev I.V."/>
        </authorList>
    </citation>
    <scope>NUCLEOTIDE SEQUENCE [LARGE SCALE GENOMIC DNA]</scope>
    <source>
        <strain evidence="4 5">PL171</strain>
    </source>
</reference>
<dbReference type="PANTHER" id="PTHR45638:SF19">
    <property type="entry name" value="CYCLIC NUCLEOTIDE-BINDING DOMAIN-CONTAINING PROTEIN"/>
    <property type="match status" value="1"/>
</dbReference>
<evidence type="ECO:0000256" key="2">
    <source>
        <dbReference type="SAM" id="MobiDB-lite"/>
    </source>
</evidence>
<dbReference type="GO" id="GO:0005221">
    <property type="term" value="F:intracellularly cyclic nucleotide-activated monoatomic cation channel activity"/>
    <property type="evidence" value="ECO:0007669"/>
    <property type="project" value="InterPro"/>
</dbReference>
<feature type="compositionally biased region" description="Basic residues" evidence="2">
    <location>
        <begin position="571"/>
        <end position="582"/>
    </location>
</feature>
<keyword evidence="1" id="KW-0407">Ion channel</keyword>
<feature type="region of interest" description="Disordered" evidence="2">
    <location>
        <begin position="369"/>
        <end position="403"/>
    </location>
</feature>